<comment type="caution">
    <text evidence="6">The sequence shown here is derived from an EMBL/GenBank/DDBJ whole genome shotgun (WGS) entry which is preliminary data.</text>
</comment>
<gene>
    <name evidence="6" type="ORF">WAK64_21430</name>
</gene>
<keyword evidence="4" id="KW-0472">Membrane</keyword>
<dbReference type="Pfam" id="PF13295">
    <property type="entry name" value="DUF4077"/>
    <property type="match status" value="1"/>
</dbReference>
<evidence type="ECO:0000256" key="2">
    <source>
        <dbReference type="ARBA" id="ARBA00029447"/>
    </source>
</evidence>
<evidence type="ECO:0000259" key="5">
    <source>
        <dbReference type="PROSITE" id="PS50111"/>
    </source>
</evidence>
<sequence>MRWLRKKCFSNLELESQKNNLFMFIIMCSFFLGVGALAYYEYLFTTRAIPFWIVSVLIICLGLIIPLFPKAISLYKYVMAVMLLAMSYIMVYTFNETPAIYHLVYFTIAVSLIYLNGTLVLLLGGISLLTTIVLFMNWPQQFFNYTTPSEGLNFGLFIVIITIAMWGVTRIGQTLLLHVDKERNEAFEKASKLEETQKVIQETVEQLLEHFTLLNSNVSTSKESISEINVAFQEVAEGSQSQSEMMTRSVEVLNDMKTDFSQMISQVKEVSSNVEGSIQDSKVSANTLQDFETNMTGLNEVMMESGQVIRELTEQSKKMNQIIGVITGISKQTSLLALNANIEAARSGEHGKGFAVVANEVLKLADETNRAAEMIQTILQEFSHQASMVEKQLERGEEVQQECNAMLLNVRSNMNNLSTFISGLHTLMTNIVNQQGEFQSKTVQIVEEVTNASSLIQETSAATEEVLASVEGESTRNEKSVITLDAVATRVQQLESIFK</sequence>
<dbReference type="PROSITE" id="PS50111">
    <property type="entry name" value="CHEMOTAXIS_TRANSDUC_2"/>
    <property type="match status" value="1"/>
</dbReference>
<dbReference type="PANTHER" id="PTHR43531">
    <property type="entry name" value="PROTEIN ICFG"/>
    <property type="match status" value="1"/>
</dbReference>
<keyword evidence="7" id="KW-1185">Reference proteome</keyword>
<dbReference type="Gene3D" id="1.10.287.950">
    <property type="entry name" value="Methyl-accepting chemotaxis protein"/>
    <property type="match status" value="1"/>
</dbReference>
<feature type="transmembrane region" description="Helical" evidence="4">
    <location>
        <begin position="99"/>
        <end position="115"/>
    </location>
</feature>
<accession>A0ABU8HJK5</accession>
<dbReference type="InterPro" id="IPR025278">
    <property type="entry name" value="DUF4077"/>
</dbReference>
<evidence type="ECO:0000256" key="1">
    <source>
        <dbReference type="ARBA" id="ARBA00022500"/>
    </source>
</evidence>
<dbReference type="Pfam" id="PF00015">
    <property type="entry name" value="MCPsignal"/>
    <property type="match status" value="1"/>
</dbReference>
<organism evidence="6 7">
    <name type="scientific">Bacillus spongiae</name>
    <dbReference type="NCBI Taxonomy" id="2683610"/>
    <lineage>
        <taxon>Bacteria</taxon>
        <taxon>Bacillati</taxon>
        <taxon>Bacillota</taxon>
        <taxon>Bacilli</taxon>
        <taxon>Bacillales</taxon>
        <taxon>Bacillaceae</taxon>
        <taxon>Bacillus</taxon>
    </lineage>
</organism>
<keyword evidence="3" id="KW-0807">Transducer</keyword>
<evidence type="ECO:0000313" key="6">
    <source>
        <dbReference type="EMBL" id="MEI5909588.1"/>
    </source>
</evidence>
<evidence type="ECO:0000313" key="7">
    <source>
        <dbReference type="Proteomes" id="UP001312865"/>
    </source>
</evidence>
<evidence type="ECO:0000256" key="3">
    <source>
        <dbReference type="PROSITE-ProRule" id="PRU00284"/>
    </source>
</evidence>
<feature type="transmembrane region" description="Helical" evidence="4">
    <location>
        <begin position="74"/>
        <end position="93"/>
    </location>
</feature>
<dbReference type="SMART" id="SM00283">
    <property type="entry name" value="MA"/>
    <property type="match status" value="1"/>
</dbReference>
<dbReference type="InterPro" id="IPR004089">
    <property type="entry name" value="MCPsignal_dom"/>
</dbReference>
<comment type="similarity">
    <text evidence="2">Belongs to the methyl-accepting chemotaxis (MCP) protein family.</text>
</comment>
<feature type="transmembrane region" description="Helical" evidence="4">
    <location>
        <begin position="21"/>
        <end position="42"/>
    </location>
</feature>
<dbReference type="RefSeq" id="WP_336589032.1">
    <property type="nucleotide sequence ID" value="NZ_JBBAXC010000031.1"/>
</dbReference>
<dbReference type="Proteomes" id="UP001312865">
    <property type="component" value="Unassembled WGS sequence"/>
</dbReference>
<dbReference type="InterPro" id="IPR051310">
    <property type="entry name" value="MCP_chemotaxis"/>
</dbReference>
<feature type="transmembrane region" description="Helical" evidence="4">
    <location>
        <begin position="151"/>
        <end position="168"/>
    </location>
</feature>
<dbReference type="SUPFAM" id="SSF58104">
    <property type="entry name" value="Methyl-accepting chemotaxis protein (MCP) signaling domain"/>
    <property type="match status" value="1"/>
</dbReference>
<feature type="transmembrane region" description="Helical" evidence="4">
    <location>
        <begin position="48"/>
        <end position="67"/>
    </location>
</feature>
<evidence type="ECO:0000256" key="4">
    <source>
        <dbReference type="SAM" id="Phobius"/>
    </source>
</evidence>
<dbReference type="PANTHER" id="PTHR43531:SF11">
    <property type="entry name" value="METHYL-ACCEPTING CHEMOTAXIS PROTEIN 3"/>
    <property type="match status" value="1"/>
</dbReference>
<keyword evidence="1" id="KW-0145">Chemotaxis</keyword>
<feature type="domain" description="Methyl-accepting transducer" evidence="5">
    <location>
        <begin position="217"/>
        <end position="467"/>
    </location>
</feature>
<keyword evidence="4" id="KW-0812">Transmembrane</keyword>
<protein>
    <submittedName>
        <fullName evidence="6">DUF4077 domain-containing protein</fullName>
    </submittedName>
</protein>
<reference evidence="6 7" key="1">
    <citation type="journal article" date="2018" name="J. Microbiol.">
        <title>Bacillus spongiae sp. nov., isolated from sponge of Jeju Island.</title>
        <authorList>
            <person name="Lee G.E."/>
            <person name="Im W.T."/>
            <person name="Park J.S."/>
        </authorList>
    </citation>
    <scope>NUCLEOTIDE SEQUENCE [LARGE SCALE GENOMIC DNA]</scope>
    <source>
        <strain evidence="6 7">135PIL107-10</strain>
    </source>
</reference>
<dbReference type="EMBL" id="JBBAXC010000031">
    <property type="protein sequence ID" value="MEI5909588.1"/>
    <property type="molecule type" value="Genomic_DNA"/>
</dbReference>
<keyword evidence="4" id="KW-1133">Transmembrane helix</keyword>
<proteinExistence type="inferred from homology"/>
<name>A0ABU8HJK5_9BACI</name>